<keyword evidence="8" id="KW-1185">Reference proteome</keyword>
<dbReference type="Proteomes" id="UP000250136">
    <property type="component" value="Chromosome"/>
</dbReference>
<evidence type="ECO:0000256" key="1">
    <source>
        <dbReference type="SAM" id="Coils"/>
    </source>
</evidence>
<dbReference type="EMBL" id="FOIW01000001">
    <property type="protein sequence ID" value="SEV81111.1"/>
    <property type="molecule type" value="Genomic_DNA"/>
</dbReference>
<dbReference type="PATRIC" id="fig|277988.4.peg.2171"/>
<feature type="transmembrane region" description="Helical" evidence="2">
    <location>
        <begin position="82"/>
        <end position="102"/>
    </location>
</feature>
<protein>
    <submittedName>
        <fullName evidence="4">Uncharacterized protein</fullName>
    </submittedName>
</protein>
<feature type="coiled-coil region" evidence="1">
    <location>
        <begin position="7"/>
        <end position="34"/>
    </location>
</feature>
<sequence length="213" mass="24908">MGREEVLEEVDRRIKRLQAEVELAEERLRYLDRIGAPSKYRALRREDYSIYYLLLMAVWVLLGFLALIAISHRLPYGFNFSLLPYLFVVLVVIVLPLTYYYLSRREEPKTPMDELEERERLARLVLSLFYVPLREAIEKDDRKAMEGLAEELLNNPVLAEAVEKTKEGDPKVMAYALYLYSTYRPEMEGEVRETLSILSNKPLRALLSTIIEG</sequence>
<evidence type="ECO:0000313" key="8">
    <source>
        <dbReference type="Proteomes" id="UP000250136"/>
    </source>
</evidence>
<keyword evidence="2" id="KW-0812">Transmembrane</keyword>
<dbReference type="OrthoDB" id="102388at2157"/>
<keyword evidence="1" id="KW-0175">Coiled coil</keyword>
<evidence type="ECO:0000313" key="3">
    <source>
        <dbReference type="EMBL" id="ASJ13103.1"/>
    </source>
</evidence>
<reference evidence="4 6" key="1">
    <citation type="submission" date="2015-08" db="EMBL/GenBank/DDBJ databases">
        <title>Thermococcus thioreducens DSM 14981 genome sequencing.</title>
        <authorList>
            <person name="Hong S.-J."/>
            <person name="Kim M.-C."/>
            <person name="Shin J.-H."/>
        </authorList>
    </citation>
    <scope>NUCLEOTIDE SEQUENCE [LARGE SCALE GENOMIC DNA]</scope>
    <source>
        <strain evidence="4 6">DSM 14981</strain>
    </source>
</reference>
<evidence type="ECO:0000313" key="6">
    <source>
        <dbReference type="Proteomes" id="UP000051862"/>
    </source>
</evidence>
<evidence type="ECO:0000313" key="4">
    <source>
        <dbReference type="EMBL" id="KQH81613.1"/>
    </source>
</evidence>
<evidence type="ECO:0000313" key="7">
    <source>
        <dbReference type="Proteomes" id="UP000182125"/>
    </source>
</evidence>
<accession>A0A0Q2QP09</accession>
<keyword evidence="2" id="KW-0472">Membrane</keyword>
<evidence type="ECO:0000256" key="2">
    <source>
        <dbReference type="SAM" id="Phobius"/>
    </source>
</evidence>
<dbReference type="RefSeq" id="WP_055430185.1">
    <property type="nucleotide sequence ID" value="NZ_CP015105.1"/>
</dbReference>
<dbReference type="EMBL" id="CP015105">
    <property type="protein sequence ID" value="ASJ13103.1"/>
    <property type="molecule type" value="Genomic_DNA"/>
</dbReference>
<name>A0A0Q2QP09_9EURY</name>
<reference evidence="5 7" key="3">
    <citation type="submission" date="2016-10" db="EMBL/GenBank/DDBJ databases">
        <authorList>
            <person name="de Groot N.N."/>
        </authorList>
    </citation>
    <scope>NUCLEOTIDE SEQUENCE [LARGE SCALE GENOMIC DNA]</scope>
    <source>
        <strain evidence="5 7">OGL-20</strain>
    </source>
</reference>
<dbReference type="STRING" id="277988.SAMN05216170_0042"/>
<evidence type="ECO:0000313" key="5">
    <source>
        <dbReference type="EMBL" id="SEV81111.1"/>
    </source>
</evidence>
<organism evidence="4 6">
    <name type="scientific">Thermococcus thioreducens</name>
    <dbReference type="NCBI Taxonomy" id="277988"/>
    <lineage>
        <taxon>Archaea</taxon>
        <taxon>Methanobacteriati</taxon>
        <taxon>Methanobacteriota</taxon>
        <taxon>Thermococci</taxon>
        <taxon>Thermococcales</taxon>
        <taxon>Thermococcaceae</taxon>
        <taxon>Thermococcus</taxon>
    </lineage>
</organism>
<dbReference type="KEGG" id="ttd:A3L14_09485"/>
<gene>
    <name evidence="3" type="ORF">A3L14_09485</name>
    <name evidence="4" type="ORF">AMR53_10360</name>
    <name evidence="5" type="ORF">SAMN05216170_0042</name>
</gene>
<reference evidence="3 8" key="2">
    <citation type="submission" date="2016-04" db="EMBL/GenBank/DDBJ databases">
        <title>Complete genome sequence of Thermococcus thioreducens type strain OGL-20P.</title>
        <authorList>
            <person name="Oger P.M."/>
        </authorList>
    </citation>
    <scope>NUCLEOTIDE SEQUENCE [LARGE SCALE GENOMIC DNA]</scope>
    <source>
        <strain evidence="3 8">OGL-20P</strain>
    </source>
</reference>
<dbReference type="EMBL" id="LIXN01000020">
    <property type="protein sequence ID" value="KQH81613.1"/>
    <property type="molecule type" value="Genomic_DNA"/>
</dbReference>
<proteinExistence type="predicted"/>
<keyword evidence="2" id="KW-1133">Transmembrane helix</keyword>
<dbReference type="AlphaFoldDB" id="A0A0Q2QP09"/>
<dbReference type="GeneID" id="33334656"/>
<feature type="transmembrane region" description="Helical" evidence="2">
    <location>
        <begin position="50"/>
        <end position="70"/>
    </location>
</feature>
<dbReference type="Proteomes" id="UP000051862">
    <property type="component" value="Unassembled WGS sequence"/>
</dbReference>
<dbReference type="Proteomes" id="UP000182125">
    <property type="component" value="Unassembled WGS sequence"/>
</dbReference>